<dbReference type="GO" id="GO:0098552">
    <property type="term" value="C:side of membrane"/>
    <property type="evidence" value="ECO:0007669"/>
    <property type="project" value="UniProtKB-KW"/>
</dbReference>
<evidence type="ECO:0000313" key="5">
    <source>
        <dbReference type="Proteomes" id="UP000494165"/>
    </source>
</evidence>
<dbReference type="GO" id="GO:0006508">
    <property type="term" value="P:proteolysis"/>
    <property type="evidence" value="ECO:0007669"/>
    <property type="project" value="UniProtKB-KW"/>
</dbReference>
<dbReference type="InterPro" id="IPR032466">
    <property type="entry name" value="Metal_Hydrolase"/>
</dbReference>
<keyword evidence="1" id="KW-0482">Metalloprotease</keyword>
<dbReference type="PANTHER" id="PTHR10443">
    <property type="entry name" value="MICROSOMAL DIPEPTIDASE"/>
    <property type="match status" value="1"/>
</dbReference>
<evidence type="ECO:0000256" key="2">
    <source>
        <dbReference type="SAM" id="MobiDB-lite"/>
    </source>
</evidence>
<dbReference type="PROSITE" id="PS00869">
    <property type="entry name" value="RENAL_DIPEPTIDASE_1"/>
    <property type="match status" value="1"/>
</dbReference>
<dbReference type="SUPFAM" id="SSF51556">
    <property type="entry name" value="Metallo-dependent hydrolases"/>
    <property type="match status" value="1"/>
</dbReference>
<comment type="similarity">
    <text evidence="1">Belongs to the metallo-dependent hydrolases superfamily. Peptidase M19 family.</text>
</comment>
<proteinExistence type="inferred from homology"/>
<dbReference type="InterPro" id="IPR008257">
    <property type="entry name" value="Pept_M19"/>
</dbReference>
<comment type="catalytic activity">
    <reaction evidence="1">
        <text>an L-aminoacyl-L-amino acid + H2O = 2 an L-alpha-amino acid</text>
        <dbReference type="Rhea" id="RHEA:48940"/>
        <dbReference type="ChEBI" id="CHEBI:15377"/>
        <dbReference type="ChEBI" id="CHEBI:59869"/>
        <dbReference type="ChEBI" id="CHEBI:77460"/>
        <dbReference type="EC" id="3.4.13.19"/>
    </reaction>
</comment>
<dbReference type="Proteomes" id="UP000494165">
    <property type="component" value="Unassembled WGS sequence"/>
</dbReference>
<dbReference type="Pfam" id="PF01244">
    <property type="entry name" value="Peptidase_M19"/>
    <property type="match status" value="1"/>
</dbReference>
<name>A0A8S1C6H0_9INSE</name>
<dbReference type="CDD" id="cd01301">
    <property type="entry name" value="rDP_like"/>
    <property type="match status" value="1"/>
</dbReference>
<evidence type="ECO:0000256" key="3">
    <source>
        <dbReference type="SAM" id="Phobius"/>
    </source>
</evidence>
<dbReference type="InterPro" id="IPR000180">
    <property type="entry name" value="Dipep_AS"/>
</dbReference>
<keyword evidence="1" id="KW-0224">Dipeptidase</keyword>
<comment type="cofactor">
    <cofactor evidence="1">
        <name>Zn(2+)</name>
        <dbReference type="ChEBI" id="CHEBI:29105"/>
    </cofactor>
</comment>
<gene>
    <name evidence="4" type="ORF">CLODIP_2_CD11364</name>
</gene>
<dbReference type="EC" id="3.4.13.19" evidence="1"/>
<reference evidence="4 5" key="1">
    <citation type="submission" date="2020-04" db="EMBL/GenBank/DDBJ databases">
        <authorList>
            <person name="Alioto T."/>
            <person name="Alioto T."/>
            <person name="Gomez Garrido J."/>
        </authorList>
    </citation>
    <scope>NUCLEOTIDE SEQUENCE [LARGE SCALE GENOMIC DNA]</scope>
</reference>
<keyword evidence="1" id="KW-0479">Metal-binding</keyword>
<keyword evidence="1" id="KW-0449">Lipoprotein</keyword>
<dbReference type="GO" id="GO:0070573">
    <property type="term" value="F:metallodipeptidase activity"/>
    <property type="evidence" value="ECO:0007669"/>
    <property type="project" value="InterPro"/>
</dbReference>
<evidence type="ECO:0000256" key="1">
    <source>
        <dbReference type="RuleBase" id="RU341113"/>
    </source>
</evidence>
<organism evidence="4 5">
    <name type="scientific">Cloeon dipterum</name>
    <dbReference type="NCBI Taxonomy" id="197152"/>
    <lineage>
        <taxon>Eukaryota</taxon>
        <taxon>Metazoa</taxon>
        <taxon>Ecdysozoa</taxon>
        <taxon>Arthropoda</taxon>
        <taxon>Hexapoda</taxon>
        <taxon>Insecta</taxon>
        <taxon>Pterygota</taxon>
        <taxon>Palaeoptera</taxon>
        <taxon>Ephemeroptera</taxon>
        <taxon>Pisciforma</taxon>
        <taxon>Baetidae</taxon>
        <taxon>Cloeon</taxon>
    </lineage>
</organism>
<comment type="subcellular location">
    <subcellularLocation>
        <location evidence="1">Membrane</location>
        <topology evidence="1">Lipid-anchor</topology>
        <topology evidence="1">GPI-anchor</topology>
    </subcellularLocation>
</comment>
<dbReference type="PROSITE" id="PS51365">
    <property type="entry name" value="RENAL_DIPEPTIDASE_2"/>
    <property type="match status" value="1"/>
</dbReference>
<keyword evidence="1" id="KW-0645">Protease</keyword>
<keyword evidence="1" id="KW-0378">Hydrolase</keyword>
<feature type="transmembrane region" description="Helical" evidence="3">
    <location>
        <begin position="185"/>
        <end position="206"/>
    </location>
</feature>
<dbReference type="OrthoDB" id="445695at2759"/>
<comment type="subunit">
    <text evidence="1">Homodimer; disulfide-linked.</text>
</comment>
<dbReference type="PANTHER" id="PTHR10443:SF47">
    <property type="entry name" value="DIPEPTIDASE"/>
    <property type="match status" value="1"/>
</dbReference>
<keyword evidence="3" id="KW-1133">Transmembrane helix</keyword>
<keyword evidence="1" id="KW-0336">GPI-anchor</keyword>
<keyword evidence="5" id="KW-1185">Reference proteome</keyword>
<dbReference type="EMBL" id="CADEPI010000005">
    <property type="protein sequence ID" value="CAB3361305.1"/>
    <property type="molecule type" value="Genomic_DNA"/>
</dbReference>
<keyword evidence="1" id="KW-0862">Zinc</keyword>
<evidence type="ECO:0000313" key="4">
    <source>
        <dbReference type="EMBL" id="CAB3361305.1"/>
    </source>
</evidence>
<keyword evidence="3" id="KW-0812">Transmembrane</keyword>
<keyword evidence="3" id="KW-0472">Membrane</keyword>
<feature type="region of interest" description="Disordered" evidence="2">
    <location>
        <begin position="122"/>
        <end position="165"/>
    </location>
</feature>
<dbReference type="AlphaFoldDB" id="A0A8S1C6H0"/>
<keyword evidence="1" id="KW-0325">Glycoprotein</keyword>
<protein>
    <recommendedName>
        <fullName evidence="1">Dipeptidase</fullName>
        <ecNumber evidence="1">3.4.13.19</ecNumber>
    </recommendedName>
</protein>
<sequence length="597" mass="65726">MNFVSRSRKYKDIIFKSSALLIAQSVSLLPSAERAALASFRTSEINAATTCDHPLCNQWPDEAYRVAPPRLPLDSVIEDDEQLMFDMDHHLRHCQCDCGHVGYDAAHRHKFQVEVVDCCEEGSESSSYDGPPSPIPRLLPPAPPCSRHPDSMITPSSDSKSPDSSRTLVVYPTTIPPVDLTSKHWLAVILVLTMAAAAGLGVPLALKVQSGASLEERIEAAKRLLQEVPLIDGHNDLPWNIRKFVHNHLDDFRFSEDLRKITPWSSSAWSHTDLPRMKAGFIGAQFWAAYVPCESQFRDAVQLTLEQIDVIRRLTQKYEPHLTLCLSAADIRTAHEAGRMCSLIGVEGGHSLGNSMAVLRSLYDLGVRYLTLTSTCNTPWADCSLADKPNSGALPQNGGLSKFGKSIVKEMNRLGMIVDLSHVSVNTMRAALAASQAPVIFSHSSARALCNSTRNVPDDILKQVALNRGLVMVNFYSLFLTCQEKATVEDAVAHINHIRSVAGVDCVGLGAGYDGINFTPLGLEDVSRYPALFAELIRTGKWTADEIKQLAGLNFLRVFESVENLREKLKTSGMTPLEETIPPRFIKNKSNCTTPDI</sequence>
<feature type="compositionally biased region" description="Low complexity" evidence="2">
    <location>
        <begin position="155"/>
        <end position="165"/>
    </location>
</feature>
<dbReference type="FunFam" id="3.20.20.140:FF:000030">
    <property type="entry name" value="Dipeptidase"/>
    <property type="match status" value="1"/>
</dbReference>
<dbReference type="GO" id="GO:0046872">
    <property type="term" value="F:metal ion binding"/>
    <property type="evidence" value="ECO:0007669"/>
    <property type="project" value="UniProtKB-UniRule"/>
</dbReference>
<feature type="compositionally biased region" description="Pro residues" evidence="2">
    <location>
        <begin position="131"/>
        <end position="146"/>
    </location>
</feature>
<accession>A0A8S1C6H0</accession>
<dbReference type="Gene3D" id="3.20.20.140">
    <property type="entry name" value="Metal-dependent hydrolases"/>
    <property type="match status" value="1"/>
</dbReference>
<keyword evidence="1" id="KW-1015">Disulfide bond</keyword>
<comment type="caution">
    <text evidence="4">The sequence shown here is derived from an EMBL/GenBank/DDBJ whole genome shotgun (WGS) entry which is preliminary data.</text>
</comment>